<keyword evidence="2 10" id="KW-0723">Serine/threonine-protein kinase</keyword>
<dbReference type="GO" id="GO:0005524">
    <property type="term" value="F:ATP binding"/>
    <property type="evidence" value="ECO:0007669"/>
    <property type="project" value="UniProtKB-UniRule"/>
</dbReference>
<dbReference type="InterPro" id="IPR016238">
    <property type="entry name" value="Ribosomal_S6_kinase"/>
</dbReference>
<proteinExistence type="inferred from homology"/>
<keyword evidence="5 10" id="KW-0547">Nucleotide-binding</keyword>
<dbReference type="Gene3D" id="1.10.510.10">
    <property type="entry name" value="Transferase(Phosphotransferase) domain 1"/>
    <property type="match status" value="1"/>
</dbReference>
<evidence type="ECO:0000256" key="10">
    <source>
        <dbReference type="PIRNR" id="PIRNR000605"/>
    </source>
</evidence>
<dbReference type="SMART" id="SM00220">
    <property type="entry name" value="S_TKc"/>
    <property type="match status" value="1"/>
</dbReference>
<evidence type="ECO:0000256" key="14">
    <source>
        <dbReference type="SAM" id="MobiDB-lite"/>
    </source>
</evidence>
<comment type="catalytic activity">
    <reaction evidence="8 10">
        <text>L-threonyl-[protein] + ATP = O-phospho-L-threonyl-[protein] + ADP + H(+)</text>
        <dbReference type="Rhea" id="RHEA:46608"/>
        <dbReference type="Rhea" id="RHEA-COMP:11060"/>
        <dbReference type="Rhea" id="RHEA-COMP:11605"/>
        <dbReference type="ChEBI" id="CHEBI:15378"/>
        <dbReference type="ChEBI" id="CHEBI:30013"/>
        <dbReference type="ChEBI" id="CHEBI:30616"/>
        <dbReference type="ChEBI" id="CHEBI:61977"/>
        <dbReference type="ChEBI" id="CHEBI:456216"/>
        <dbReference type="EC" id="2.7.11.1"/>
    </reaction>
</comment>
<dbReference type="InterPro" id="IPR017892">
    <property type="entry name" value="Pkinase_C"/>
</dbReference>
<evidence type="ECO:0000259" key="16">
    <source>
        <dbReference type="PROSITE" id="PS51285"/>
    </source>
</evidence>
<dbReference type="Proteomes" id="UP000887575">
    <property type="component" value="Unassembled WGS sequence"/>
</dbReference>
<evidence type="ECO:0000256" key="13">
    <source>
        <dbReference type="PROSITE-ProRule" id="PRU10141"/>
    </source>
</evidence>
<dbReference type="Pfam" id="PF00069">
    <property type="entry name" value="Pkinase"/>
    <property type="match status" value="1"/>
</dbReference>
<evidence type="ECO:0000259" key="15">
    <source>
        <dbReference type="PROSITE" id="PS50011"/>
    </source>
</evidence>
<protein>
    <recommendedName>
        <fullName evidence="10">Ribosomal protein S6 kinase</fullName>
        <ecNumber evidence="10">2.7.11.1</ecNumber>
    </recommendedName>
</protein>
<keyword evidence="6 10" id="KW-0418">Kinase</keyword>
<dbReference type="GO" id="GO:0004674">
    <property type="term" value="F:protein serine/threonine kinase activity"/>
    <property type="evidence" value="ECO:0007669"/>
    <property type="project" value="UniProtKB-KW"/>
</dbReference>
<dbReference type="PROSITE" id="PS00108">
    <property type="entry name" value="PROTEIN_KINASE_ST"/>
    <property type="match status" value="1"/>
</dbReference>
<dbReference type="PROSITE" id="PS50011">
    <property type="entry name" value="PROTEIN_KINASE_DOM"/>
    <property type="match status" value="1"/>
</dbReference>
<dbReference type="AlphaFoldDB" id="A0AAF3F7G4"/>
<dbReference type="InterPro" id="IPR008271">
    <property type="entry name" value="Ser/Thr_kinase_AS"/>
</dbReference>
<keyword evidence="3" id="KW-0597">Phosphoprotein</keyword>
<dbReference type="InterPro" id="IPR000719">
    <property type="entry name" value="Prot_kinase_dom"/>
</dbReference>
<evidence type="ECO:0000256" key="8">
    <source>
        <dbReference type="ARBA" id="ARBA00047899"/>
    </source>
</evidence>
<evidence type="ECO:0000313" key="17">
    <source>
        <dbReference type="Proteomes" id="UP000887575"/>
    </source>
</evidence>
<dbReference type="Pfam" id="PF00433">
    <property type="entry name" value="Pkinase_C"/>
    <property type="match status" value="1"/>
</dbReference>
<dbReference type="SMART" id="SM00133">
    <property type="entry name" value="S_TK_X"/>
    <property type="match status" value="1"/>
</dbReference>
<feature type="active site" description="Proton acceptor" evidence="11">
    <location>
        <position position="211"/>
    </location>
</feature>
<name>A0AAF3F7G4_9BILA</name>
<evidence type="ECO:0000256" key="12">
    <source>
        <dbReference type="PIRSR" id="PIRSR000605-51"/>
    </source>
</evidence>
<dbReference type="PIRSF" id="PIRSF000605">
    <property type="entry name" value="Ribsml_S6_kin_1"/>
    <property type="match status" value="1"/>
</dbReference>
<feature type="region of interest" description="Disordered" evidence="14">
    <location>
        <begin position="416"/>
        <end position="441"/>
    </location>
</feature>
<sequence>MDMGGMFGIELNGRIEDGCGRLWQEQEEVIDDDMDCEAYQNVADGQITSPPPSSSYIDAPNLETLDIGEASVNPVGIKVGKQDFKFLKVLGKGGYGKVFQVQKLTGTDKDEIFAMKVLRKATIIRNQKDIGHTKAERNILEAVKSPFICGLNYAFQTDGKLYLILEYLSGGELFMHLEREGTFMESTAAFYLSEIVVALEHLHNEGIIYRDLKPENIMLDARGHVKLTDFGLCKEAIEGDQKTHTFCGTIEYMAPEILLRCGHAKAVDWWSLGALMFDMLTGGPPFRAENRKRTIDKIIKGRLTLPAYLSISARDLIKKLLKRHVETRLGASEADAAEIKGHDFFAHLDWNCVLQREMPPPFTPQIVDETDVSLFDTKFTRMTPVDSPCESAFSLPHDGDPFIGFSYTAPSILKAEQTTTSRHHSRRLHPHGHSHAHPQGHCNTNANFMRCESVIEENMEAIGYTPAGAQCNNFHHAFNRYS</sequence>
<dbReference type="FunFam" id="3.30.200.20:FF:000587">
    <property type="entry name" value="Non-specific serine/threonine protein kinase"/>
    <property type="match status" value="1"/>
</dbReference>
<evidence type="ECO:0000256" key="2">
    <source>
        <dbReference type="ARBA" id="ARBA00022527"/>
    </source>
</evidence>
<dbReference type="InterPro" id="IPR000961">
    <property type="entry name" value="AGC-kinase_C"/>
</dbReference>
<dbReference type="Gene3D" id="3.30.200.20">
    <property type="entry name" value="Phosphorylase Kinase, domain 1"/>
    <property type="match status" value="1"/>
</dbReference>
<dbReference type="WBParaSite" id="MBELARI_LOCUS21615">
    <property type="protein sequence ID" value="MBELARI_LOCUS21615"/>
    <property type="gene ID" value="MBELARI_LOCUS21615"/>
</dbReference>
<keyword evidence="4 10" id="KW-0808">Transferase</keyword>
<evidence type="ECO:0000256" key="4">
    <source>
        <dbReference type="ARBA" id="ARBA00022679"/>
    </source>
</evidence>
<feature type="binding site" evidence="12 13">
    <location>
        <position position="116"/>
    </location>
    <ligand>
        <name>ATP</name>
        <dbReference type="ChEBI" id="CHEBI:30616"/>
    </ligand>
</feature>
<dbReference type="EC" id="2.7.11.1" evidence="10"/>
<evidence type="ECO:0000256" key="6">
    <source>
        <dbReference type="ARBA" id="ARBA00022777"/>
    </source>
</evidence>
<evidence type="ECO:0000256" key="1">
    <source>
        <dbReference type="ARBA" id="ARBA00009804"/>
    </source>
</evidence>
<dbReference type="GO" id="GO:0007165">
    <property type="term" value="P:signal transduction"/>
    <property type="evidence" value="ECO:0007669"/>
    <property type="project" value="InterPro"/>
</dbReference>
<feature type="domain" description="AGC-kinase C-terminal" evidence="16">
    <location>
        <begin position="346"/>
        <end position="417"/>
    </location>
</feature>
<feature type="binding site" evidence="12">
    <location>
        <begin position="90"/>
        <end position="98"/>
    </location>
    <ligand>
        <name>ATP</name>
        <dbReference type="ChEBI" id="CHEBI:30616"/>
    </ligand>
</feature>
<dbReference type="PROSITE" id="PS00107">
    <property type="entry name" value="PROTEIN_KINASE_ATP"/>
    <property type="match status" value="1"/>
</dbReference>
<evidence type="ECO:0000256" key="3">
    <source>
        <dbReference type="ARBA" id="ARBA00022553"/>
    </source>
</evidence>
<feature type="compositionally biased region" description="Basic residues" evidence="14">
    <location>
        <begin position="421"/>
        <end position="438"/>
    </location>
</feature>
<organism evidence="17 18">
    <name type="scientific">Mesorhabditis belari</name>
    <dbReference type="NCBI Taxonomy" id="2138241"/>
    <lineage>
        <taxon>Eukaryota</taxon>
        <taxon>Metazoa</taxon>
        <taxon>Ecdysozoa</taxon>
        <taxon>Nematoda</taxon>
        <taxon>Chromadorea</taxon>
        <taxon>Rhabditida</taxon>
        <taxon>Rhabditina</taxon>
        <taxon>Rhabditomorpha</taxon>
        <taxon>Rhabditoidea</taxon>
        <taxon>Rhabditidae</taxon>
        <taxon>Mesorhabditinae</taxon>
        <taxon>Mesorhabditis</taxon>
    </lineage>
</organism>
<accession>A0AAF3F7G4</accession>
<dbReference type="SUPFAM" id="SSF56112">
    <property type="entry name" value="Protein kinase-like (PK-like)"/>
    <property type="match status" value="1"/>
</dbReference>
<comment type="catalytic activity">
    <reaction evidence="9 10">
        <text>L-seryl-[protein] + ATP = O-phospho-L-seryl-[protein] + ADP + H(+)</text>
        <dbReference type="Rhea" id="RHEA:17989"/>
        <dbReference type="Rhea" id="RHEA-COMP:9863"/>
        <dbReference type="Rhea" id="RHEA-COMP:11604"/>
        <dbReference type="ChEBI" id="CHEBI:15378"/>
        <dbReference type="ChEBI" id="CHEBI:29999"/>
        <dbReference type="ChEBI" id="CHEBI:30616"/>
        <dbReference type="ChEBI" id="CHEBI:83421"/>
        <dbReference type="ChEBI" id="CHEBI:456216"/>
        <dbReference type="EC" id="2.7.11.1"/>
    </reaction>
</comment>
<evidence type="ECO:0000256" key="9">
    <source>
        <dbReference type="ARBA" id="ARBA00048679"/>
    </source>
</evidence>
<evidence type="ECO:0000256" key="7">
    <source>
        <dbReference type="ARBA" id="ARBA00022840"/>
    </source>
</evidence>
<evidence type="ECO:0000313" key="18">
    <source>
        <dbReference type="WBParaSite" id="MBELARI_LOCUS21615"/>
    </source>
</evidence>
<dbReference type="InterPro" id="IPR017441">
    <property type="entry name" value="Protein_kinase_ATP_BS"/>
</dbReference>
<keyword evidence="7 10" id="KW-0067">ATP-binding</keyword>
<evidence type="ECO:0000256" key="5">
    <source>
        <dbReference type="ARBA" id="ARBA00022741"/>
    </source>
</evidence>
<dbReference type="PROSITE" id="PS51285">
    <property type="entry name" value="AGC_KINASE_CTER"/>
    <property type="match status" value="1"/>
</dbReference>
<feature type="domain" description="Protein kinase" evidence="15">
    <location>
        <begin position="84"/>
        <end position="345"/>
    </location>
</feature>
<comment type="similarity">
    <text evidence="1 10">Belongs to the protein kinase superfamily. AGC Ser/Thr protein kinase family. S6 kinase subfamily.</text>
</comment>
<keyword evidence="17" id="KW-1185">Reference proteome</keyword>
<dbReference type="InterPro" id="IPR011009">
    <property type="entry name" value="Kinase-like_dom_sf"/>
</dbReference>
<evidence type="ECO:0000256" key="11">
    <source>
        <dbReference type="PIRSR" id="PIRSR000605-50"/>
    </source>
</evidence>
<dbReference type="FunFam" id="1.10.510.10:FF:000092">
    <property type="entry name" value="Ribosomal protein S6 kinase"/>
    <property type="match status" value="1"/>
</dbReference>
<dbReference type="PANTHER" id="PTHR24351">
    <property type="entry name" value="RIBOSOMAL PROTEIN S6 KINASE"/>
    <property type="match status" value="1"/>
</dbReference>
<reference evidence="18" key="1">
    <citation type="submission" date="2024-02" db="UniProtKB">
        <authorList>
            <consortium name="WormBaseParasite"/>
        </authorList>
    </citation>
    <scope>IDENTIFICATION</scope>
</reference>
<dbReference type="CDD" id="cd05584">
    <property type="entry name" value="STKc_p70S6K"/>
    <property type="match status" value="1"/>
</dbReference>